<dbReference type="PANTHER" id="PTHR30572:SF4">
    <property type="entry name" value="ABC TRANSPORTER PERMEASE YTRF"/>
    <property type="match status" value="1"/>
</dbReference>
<dbReference type="GO" id="GO:0005886">
    <property type="term" value="C:plasma membrane"/>
    <property type="evidence" value="ECO:0007669"/>
    <property type="project" value="UniProtKB-SubCell"/>
</dbReference>
<comment type="subcellular location">
    <subcellularLocation>
        <location evidence="1">Cell membrane</location>
        <topology evidence="1">Multi-pass membrane protein</topology>
    </subcellularLocation>
</comment>
<dbReference type="Pfam" id="PF02687">
    <property type="entry name" value="FtsX"/>
    <property type="match status" value="1"/>
</dbReference>
<dbReference type="GO" id="GO:0022857">
    <property type="term" value="F:transmembrane transporter activity"/>
    <property type="evidence" value="ECO:0007669"/>
    <property type="project" value="TreeGrafter"/>
</dbReference>
<feature type="domain" description="MacB-like periplasmic core" evidence="9">
    <location>
        <begin position="18"/>
        <end position="233"/>
    </location>
</feature>
<dbReference type="Proteomes" id="UP000070174">
    <property type="component" value="Unassembled WGS sequence"/>
</dbReference>
<sequence>MFWRIVKGALFRQKGKMALIAFTVALGASLATSMLNTMLGVGDKVNQELKTYGANINVLPKEASLLDDLYGMQEKEGQVQKYLKESELPNIKTIFWAYNIVDYTPYLNTWVSCNNDSKHTKMVGTWFNNHMDLPTGESIDTGMIRLKNWWEVQGEWLSENDSDSVMLGKIFADRNGFKVGDEIQLKSNNLDKKLKVKGIFSSGSDEDAFIYATLKTAQEFAGVTGVVNKVEVSALTTPDNDLARKAAKNPLSLTIKEREVWYCTAYVSAICYQITEVMTDSVAKPIRQVAESEGDILNKTTLLMVLITVLTLIGSGFGISNLITASVMERSNEIGLQKAIGASNGRIIGVILVEIILTAIFGTVIGYGVGLLLTQIIGLTVFGSAIAPTAMVVPIVAILIILVTILGSIPAIRYLLNLNPTEVLHGR</sequence>
<evidence type="ECO:0000256" key="5">
    <source>
        <dbReference type="ARBA" id="ARBA00023136"/>
    </source>
</evidence>
<organism evidence="10">
    <name type="scientific">Peptoniphilus harei</name>
    <dbReference type="NCBI Taxonomy" id="54005"/>
    <lineage>
        <taxon>Bacteria</taxon>
        <taxon>Bacillati</taxon>
        <taxon>Bacillota</taxon>
        <taxon>Tissierellia</taxon>
        <taxon>Tissierellales</taxon>
        <taxon>Peptoniphilaceae</taxon>
        <taxon>Peptoniphilus</taxon>
    </lineage>
</organism>
<keyword evidence="4 7" id="KW-1133">Transmembrane helix</keyword>
<name>A0A133PGV1_9FIRM</name>
<evidence type="ECO:0000256" key="2">
    <source>
        <dbReference type="ARBA" id="ARBA00022475"/>
    </source>
</evidence>
<dbReference type="PATRIC" id="fig|54005.3.peg.1802"/>
<dbReference type="InterPro" id="IPR050250">
    <property type="entry name" value="Macrolide_Exporter_MacB"/>
</dbReference>
<gene>
    <name evidence="10" type="ORF">HMPREF3229_01839</name>
</gene>
<evidence type="ECO:0000256" key="1">
    <source>
        <dbReference type="ARBA" id="ARBA00004651"/>
    </source>
</evidence>
<evidence type="ECO:0000256" key="3">
    <source>
        <dbReference type="ARBA" id="ARBA00022692"/>
    </source>
</evidence>
<feature type="transmembrane region" description="Helical" evidence="7">
    <location>
        <begin position="347"/>
        <end position="370"/>
    </location>
</feature>
<feature type="transmembrane region" description="Helical" evidence="7">
    <location>
        <begin position="302"/>
        <end position="327"/>
    </location>
</feature>
<proteinExistence type="inferred from homology"/>
<evidence type="ECO:0000259" key="8">
    <source>
        <dbReference type="Pfam" id="PF02687"/>
    </source>
</evidence>
<comment type="caution">
    <text evidence="10">The sequence shown here is derived from an EMBL/GenBank/DDBJ whole genome shotgun (WGS) entry which is preliminary data.</text>
</comment>
<dbReference type="PANTHER" id="PTHR30572">
    <property type="entry name" value="MEMBRANE COMPONENT OF TRANSPORTER-RELATED"/>
    <property type="match status" value="1"/>
</dbReference>
<dbReference type="RefSeq" id="WP_005953865.1">
    <property type="nucleotide sequence ID" value="NZ_CABJAL010000006.1"/>
</dbReference>
<dbReference type="EMBL" id="LRQE01000050">
    <property type="protein sequence ID" value="KXA27768.1"/>
    <property type="molecule type" value="Genomic_DNA"/>
</dbReference>
<dbReference type="AlphaFoldDB" id="A0A133PGV1"/>
<keyword evidence="5 7" id="KW-0472">Membrane</keyword>
<evidence type="ECO:0000256" key="4">
    <source>
        <dbReference type="ARBA" id="ARBA00022989"/>
    </source>
</evidence>
<evidence type="ECO:0000259" key="9">
    <source>
        <dbReference type="Pfam" id="PF12704"/>
    </source>
</evidence>
<accession>A0A133PGV1</accession>
<dbReference type="InterPro" id="IPR025857">
    <property type="entry name" value="MacB_PCD"/>
</dbReference>
<evidence type="ECO:0000313" key="10">
    <source>
        <dbReference type="EMBL" id="KXA27768.1"/>
    </source>
</evidence>
<reference evidence="10 11" key="1">
    <citation type="submission" date="2016-01" db="EMBL/GenBank/DDBJ databases">
        <authorList>
            <person name="Oliw E.H."/>
        </authorList>
    </citation>
    <scope>NUCLEOTIDE SEQUENCE [LARGE SCALE GENOMIC DNA]</scope>
    <source>
        <strain evidence="10 11">CMW7756A</strain>
    </source>
</reference>
<protein>
    <submittedName>
        <fullName evidence="10">Efflux ABC transporter, permease protein</fullName>
    </submittedName>
</protein>
<evidence type="ECO:0000256" key="6">
    <source>
        <dbReference type="ARBA" id="ARBA00038076"/>
    </source>
</evidence>
<feature type="transmembrane region" description="Helical" evidence="7">
    <location>
        <begin position="376"/>
        <end position="406"/>
    </location>
</feature>
<feature type="domain" description="ABC3 transporter permease C-terminal" evidence="8">
    <location>
        <begin position="306"/>
        <end position="420"/>
    </location>
</feature>
<evidence type="ECO:0000313" key="11">
    <source>
        <dbReference type="Proteomes" id="UP000070174"/>
    </source>
</evidence>
<comment type="similarity">
    <text evidence="6">Belongs to the ABC-4 integral membrane protein family.</text>
</comment>
<keyword evidence="3 7" id="KW-0812">Transmembrane</keyword>
<dbReference type="InterPro" id="IPR003838">
    <property type="entry name" value="ABC3_permease_C"/>
</dbReference>
<keyword evidence="2" id="KW-1003">Cell membrane</keyword>
<dbReference type="Pfam" id="PF12704">
    <property type="entry name" value="MacB_PCD"/>
    <property type="match status" value="1"/>
</dbReference>
<evidence type="ECO:0000256" key="7">
    <source>
        <dbReference type="SAM" id="Phobius"/>
    </source>
</evidence>